<evidence type="ECO:0000313" key="3">
    <source>
        <dbReference type="EMBL" id="PJJ81767.1"/>
    </source>
</evidence>
<keyword evidence="2" id="KW-0812">Transmembrane</keyword>
<keyword evidence="2" id="KW-1133">Transmembrane helix</keyword>
<feature type="transmembrane region" description="Helical" evidence="2">
    <location>
        <begin position="49"/>
        <end position="70"/>
    </location>
</feature>
<dbReference type="EMBL" id="PGFH01000001">
    <property type="protein sequence ID" value="PJJ81767.1"/>
    <property type="molecule type" value="Genomic_DNA"/>
</dbReference>
<dbReference type="OrthoDB" id="3543412at2"/>
<dbReference type="Proteomes" id="UP000231742">
    <property type="component" value="Unassembled WGS sequence"/>
</dbReference>
<evidence type="ECO:0000313" key="4">
    <source>
        <dbReference type="Proteomes" id="UP000231742"/>
    </source>
</evidence>
<protein>
    <submittedName>
        <fullName evidence="3">Uncharacterized membrane protein (DUF485 family)</fullName>
    </submittedName>
</protein>
<evidence type="ECO:0000256" key="2">
    <source>
        <dbReference type="SAM" id="Phobius"/>
    </source>
</evidence>
<keyword evidence="4" id="KW-1185">Reference proteome</keyword>
<comment type="caution">
    <text evidence="3">The sequence shown here is derived from an EMBL/GenBank/DDBJ whole genome shotgun (WGS) entry which is preliminary data.</text>
</comment>
<dbReference type="AlphaFoldDB" id="A0A2M9D7R5"/>
<keyword evidence="2" id="KW-0472">Membrane</keyword>
<organism evidence="3 4">
    <name type="scientific">Salinibacterium amurskyense</name>
    <dbReference type="NCBI Taxonomy" id="205941"/>
    <lineage>
        <taxon>Bacteria</taxon>
        <taxon>Bacillati</taxon>
        <taxon>Actinomycetota</taxon>
        <taxon>Actinomycetes</taxon>
        <taxon>Micrococcales</taxon>
        <taxon>Microbacteriaceae</taxon>
        <taxon>Salinibacterium</taxon>
    </lineage>
</organism>
<gene>
    <name evidence="3" type="ORF">CLV85_0948</name>
</gene>
<dbReference type="PANTHER" id="PTHR38441:SF1">
    <property type="entry name" value="MEMBRANE PROTEIN"/>
    <property type="match status" value="1"/>
</dbReference>
<evidence type="ECO:0000256" key="1">
    <source>
        <dbReference type="SAM" id="MobiDB-lite"/>
    </source>
</evidence>
<dbReference type="InterPro" id="IPR007436">
    <property type="entry name" value="DUF485"/>
</dbReference>
<proteinExistence type="predicted"/>
<feature type="region of interest" description="Disordered" evidence="1">
    <location>
        <begin position="1"/>
        <end position="32"/>
    </location>
</feature>
<feature type="transmembrane region" description="Helical" evidence="2">
    <location>
        <begin position="82"/>
        <end position="105"/>
    </location>
</feature>
<reference evidence="3 4" key="1">
    <citation type="submission" date="2017-11" db="EMBL/GenBank/DDBJ databases">
        <title>Genomic Encyclopedia of Archaeal and Bacterial Type Strains, Phase II (KMG-II): From Individual Species to Whole Genera.</title>
        <authorList>
            <person name="Goeker M."/>
        </authorList>
    </citation>
    <scope>NUCLEOTIDE SEQUENCE [LARGE SCALE GENOMIC DNA]</scope>
    <source>
        <strain evidence="3 4">DSM 16400</strain>
    </source>
</reference>
<dbReference type="RefSeq" id="WP_100388423.1">
    <property type="nucleotide sequence ID" value="NZ_BMZU01000001.1"/>
</dbReference>
<accession>A0A2M9D7R5</accession>
<name>A0A2M9D7R5_9MICO</name>
<sequence>MSDESFPTKKVSSPPGETATAPPTRTGLDYQAEEKNPTFIELKRRHRSFVFPLTVFFLVWYFAYVILAAYAHDFMATPVFGVINVGLLLGFGQFITTFIITMTYVSFANRRLDPLAAELRADLEAKESAA</sequence>
<dbReference type="Pfam" id="PF04341">
    <property type="entry name" value="DUF485"/>
    <property type="match status" value="1"/>
</dbReference>
<dbReference type="PANTHER" id="PTHR38441">
    <property type="entry name" value="INTEGRAL MEMBRANE PROTEIN-RELATED"/>
    <property type="match status" value="1"/>
</dbReference>